<feature type="active site" description="Proton donor" evidence="9">
    <location>
        <position position="290"/>
    </location>
</feature>
<dbReference type="PANTHER" id="PTHR11469:SF1">
    <property type="entry name" value="GLUCOSE-6-PHOSPHATE ISOMERASE"/>
    <property type="match status" value="1"/>
</dbReference>
<dbReference type="PRINTS" id="PR00662">
    <property type="entry name" value="G6PISOMERASE"/>
</dbReference>
<dbReference type="NCBIfam" id="NF010697">
    <property type="entry name" value="PRK14097.1"/>
    <property type="match status" value="1"/>
</dbReference>
<dbReference type="GO" id="GO:0097367">
    <property type="term" value="F:carbohydrate derivative binding"/>
    <property type="evidence" value="ECO:0007669"/>
    <property type="project" value="InterPro"/>
</dbReference>
<comment type="caution">
    <text evidence="9">Lacks conserved residue(s) required for the propagation of feature annotation.</text>
</comment>
<dbReference type="HAMAP" id="MF_00473">
    <property type="entry name" value="G6P_isomerase"/>
    <property type="match status" value="1"/>
</dbReference>
<dbReference type="InterPro" id="IPR035482">
    <property type="entry name" value="SIS_PGI_2"/>
</dbReference>
<evidence type="ECO:0000256" key="9">
    <source>
        <dbReference type="HAMAP-Rule" id="MF_00473"/>
    </source>
</evidence>
<dbReference type="InterPro" id="IPR035476">
    <property type="entry name" value="SIS_PGI_1"/>
</dbReference>
<dbReference type="CDD" id="cd05015">
    <property type="entry name" value="SIS_PGI_1"/>
    <property type="match status" value="1"/>
</dbReference>
<dbReference type="FunFam" id="3.40.50.10490:FF:000016">
    <property type="entry name" value="Glucose-6-phosphate isomerase"/>
    <property type="match status" value="1"/>
</dbReference>
<organism evidence="11 12">
    <name type="scientific">Rossellomorea vietnamensis</name>
    <dbReference type="NCBI Taxonomy" id="218284"/>
    <lineage>
        <taxon>Bacteria</taxon>
        <taxon>Bacillati</taxon>
        <taxon>Bacillota</taxon>
        <taxon>Bacilli</taxon>
        <taxon>Bacillales</taxon>
        <taxon>Bacillaceae</taxon>
        <taxon>Rossellomorea</taxon>
    </lineage>
</organism>
<evidence type="ECO:0000256" key="3">
    <source>
        <dbReference type="ARBA" id="ARBA00022432"/>
    </source>
</evidence>
<evidence type="ECO:0000313" key="11">
    <source>
        <dbReference type="EMBL" id="QHE62923.1"/>
    </source>
</evidence>
<evidence type="ECO:0000256" key="5">
    <source>
        <dbReference type="ARBA" id="ARBA00022553"/>
    </source>
</evidence>
<dbReference type="RefSeq" id="WP_159362721.1">
    <property type="nucleotide sequence ID" value="NZ_CP047394.1"/>
</dbReference>
<dbReference type="GO" id="GO:0048029">
    <property type="term" value="F:monosaccharide binding"/>
    <property type="evidence" value="ECO:0007669"/>
    <property type="project" value="TreeGrafter"/>
</dbReference>
<dbReference type="KEGG" id="bvq:FHE72_19370"/>
<evidence type="ECO:0000256" key="8">
    <source>
        <dbReference type="ARBA" id="ARBA00029321"/>
    </source>
</evidence>
<evidence type="ECO:0000256" key="7">
    <source>
        <dbReference type="ARBA" id="ARBA00023235"/>
    </source>
</evidence>
<dbReference type="SUPFAM" id="SSF53697">
    <property type="entry name" value="SIS domain"/>
    <property type="match status" value="1"/>
</dbReference>
<dbReference type="Gene3D" id="3.40.50.10490">
    <property type="entry name" value="Glucose-6-phosphate isomerase like protein, domain 1"/>
    <property type="match status" value="3"/>
</dbReference>
<dbReference type="UniPathway" id="UPA00109">
    <property type="reaction ID" value="UER00181"/>
</dbReference>
<dbReference type="EMBL" id="CP047394">
    <property type="protein sequence ID" value="QHE62923.1"/>
    <property type="molecule type" value="Genomic_DNA"/>
</dbReference>
<dbReference type="GO" id="GO:0006096">
    <property type="term" value="P:glycolytic process"/>
    <property type="evidence" value="ECO:0007669"/>
    <property type="project" value="UniProtKB-UniRule"/>
</dbReference>
<dbReference type="PROSITE" id="PS51463">
    <property type="entry name" value="P_GLUCOSE_ISOMERASE_3"/>
    <property type="match status" value="1"/>
</dbReference>
<dbReference type="UniPathway" id="UPA00138"/>
<keyword evidence="4 9" id="KW-0963">Cytoplasm</keyword>
<evidence type="ECO:0000256" key="6">
    <source>
        <dbReference type="ARBA" id="ARBA00023152"/>
    </source>
</evidence>
<dbReference type="InterPro" id="IPR018189">
    <property type="entry name" value="Phosphoglucose_isomerase_CS"/>
</dbReference>
<evidence type="ECO:0000256" key="2">
    <source>
        <dbReference type="ARBA" id="ARBA00006604"/>
    </source>
</evidence>
<evidence type="ECO:0000256" key="10">
    <source>
        <dbReference type="RuleBase" id="RU000612"/>
    </source>
</evidence>
<comment type="subcellular location">
    <subcellularLocation>
        <location evidence="9">Cytoplasm</location>
    </subcellularLocation>
</comment>
<protein>
    <recommendedName>
        <fullName evidence="9">Glucose-6-phosphate isomerase</fullName>
        <shortName evidence="9">GPI</shortName>
        <ecNumber evidence="9">5.3.1.9</ecNumber>
    </recommendedName>
    <alternativeName>
        <fullName evidence="9">Phosphoglucose isomerase</fullName>
        <shortName evidence="9">PGI</shortName>
    </alternativeName>
    <alternativeName>
        <fullName evidence="9">Phosphohexose isomerase</fullName>
        <shortName evidence="9">PHI</shortName>
    </alternativeName>
</protein>
<dbReference type="PROSITE" id="PS00174">
    <property type="entry name" value="P_GLUCOSE_ISOMERASE_2"/>
    <property type="match status" value="1"/>
</dbReference>
<dbReference type="PANTHER" id="PTHR11469">
    <property type="entry name" value="GLUCOSE-6-PHOSPHATE ISOMERASE"/>
    <property type="match status" value="1"/>
</dbReference>
<comment type="function">
    <text evidence="9">Catalyzes the reversible isomerization of glucose-6-phosphate to fructose-6-phosphate.</text>
</comment>
<dbReference type="FunFam" id="3.40.50.10490:FF:000015">
    <property type="entry name" value="Glucose-6-phosphate isomerase"/>
    <property type="match status" value="1"/>
</dbReference>
<dbReference type="AlphaFoldDB" id="A0A6I6UUL5"/>
<keyword evidence="3 9" id="KW-0312">Gluconeogenesis</keyword>
<proteinExistence type="inferred from homology"/>
<dbReference type="Pfam" id="PF00342">
    <property type="entry name" value="PGI"/>
    <property type="match status" value="1"/>
</dbReference>
<evidence type="ECO:0000256" key="1">
    <source>
        <dbReference type="ARBA" id="ARBA00004926"/>
    </source>
</evidence>
<dbReference type="InterPro" id="IPR001672">
    <property type="entry name" value="G6P_Isomerase"/>
</dbReference>
<accession>A0A6I6UUL5</accession>
<keyword evidence="6 9" id="KW-0324">Glycolysis</keyword>
<comment type="similarity">
    <text evidence="2 9 10">Belongs to the GPI family.</text>
</comment>
<dbReference type="GO" id="GO:0005829">
    <property type="term" value="C:cytosol"/>
    <property type="evidence" value="ECO:0007669"/>
    <property type="project" value="TreeGrafter"/>
</dbReference>
<keyword evidence="5" id="KW-0597">Phosphoprotein</keyword>
<dbReference type="PROSITE" id="PS00765">
    <property type="entry name" value="P_GLUCOSE_ISOMERASE_1"/>
    <property type="match status" value="1"/>
</dbReference>
<dbReference type="GO" id="GO:0006094">
    <property type="term" value="P:gluconeogenesis"/>
    <property type="evidence" value="ECO:0007669"/>
    <property type="project" value="UniProtKB-UniRule"/>
</dbReference>
<reference evidence="11 12" key="1">
    <citation type="submission" date="2019-06" db="EMBL/GenBank/DDBJ databases">
        <title>An operon consisting of a P-type ATPase gene and a transcriptional regular gene given the different cadmium resistance in Bacillus vietamensis 151-6 and Bacillus marisflavi 151-25.</title>
        <authorList>
            <person name="Yu X."/>
        </authorList>
    </citation>
    <scope>NUCLEOTIDE SEQUENCE [LARGE SCALE GENOMIC DNA]</scope>
    <source>
        <strain evidence="11 12">151-6</strain>
    </source>
</reference>
<feature type="active site" evidence="9">
    <location>
        <position position="425"/>
    </location>
</feature>
<evidence type="ECO:0000256" key="4">
    <source>
        <dbReference type="ARBA" id="ARBA00022490"/>
    </source>
</evidence>
<comment type="catalytic activity">
    <reaction evidence="8 9 10">
        <text>alpha-D-glucose 6-phosphate = beta-D-fructose 6-phosphate</text>
        <dbReference type="Rhea" id="RHEA:11816"/>
        <dbReference type="ChEBI" id="CHEBI:57634"/>
        <dbReference type="ChEBI" id="CHEBI:58225"/>
        <dbReference type="EC" id="5.3.1.9"/>
    </reaction>
</comment>
<comment type="pathway">
    <text evidence="9">Carbohydrate biosynthesis; gluconeogenesis.</text>
</comment>
<dbReference type="CDD" id="cd05016">
    <property type="entry name" value="SIS_PGI_2"/>
    <property type="match status" value="1"/>
</dbReference>
<keyword evidence="7 9" id="KW-0413">Isomerase</keyword>
<dbReference type="FunFam" id="3.40.50.10490:FF:000020">
    <property type="entry name" value="Glucose-6-phosphate isomerase"/>
    <property type="match status" value="1"/>
</dbReference>
<name>A0A6I6UUL5_9BACI</name>
<dbReference type="Proteomes" id="UP000465062">
    <property type="component" value="Chromosome"/>
</dbReference>
<gene>
    <name evidence="9" type="primary">pgi</name>
    <name evidence="11" type="ORF">FHE72_19370</name>
</gene>
<dbReference type="GO" id="GO:0004347">
    <property type="term" value="F:glucose-6-phosphate isomerase activity"/>
    <property type="evidence" value="ECO:0007669"/>
    <property type="project" value="UniProtKB-UniRule"/>
</dbReference>
<dbReference type="GO" id="GO:0051156">
    <property type="term" value="P:glucose 6-phosphate metabolic process"/>
    <property type="evidence" value="ECO:0007669"/>
    <property type="project" value="TreeGrafter"/>
</dbReference>
<evidence type="ECO:0000313" key="12">
    <source>
        <dbReference type="Proteomes" id="UP000465062"/>
    </source>
</evidence>
<dbReference type="InterPro" id="IPR046348">
    <property type="entry name" value="SIS_dom_sf"/>
</dbReference>
<sequence length="449" mass="50115">MTHIRFDYSKALSFFGEHELTYLSDAVKVAHHSLHEQTGAGSDFLGWIDLPVDYDKEEFSRIQKSAEKIKNDSDILLVVGIGGSYLGARAAIEMLNHSFYNALPKDKRSTPQVLFVGQNISSTYMRDLMDLLDGKDFSINVISKSGTTTEPALAFRIFRNMLEEKYGVEEARKRIYATTDKSKGALKTLATDEGYETFVVPDDIGGRYSVLTAVGLLPIAVSGVEIETMMNGAAQAREDFGKSELTENAAYQYAAVRNALYNKGKTIEMLINYEPGLQYFAEWWKQLFGESEGKDQKGIYPSSANFSTDLHSLGQYVQEGRRDIFETVIKVSEPRHELKIEKAESDLDGLNYLAGETVDFVNNKAFEGTLLAHTDGGVPNLIVEIPAMDAYTFGYLVYFFEKACAMSGYLLGVNPFDQPGVEAYKVNMFALLGKPGFEEKKAELEKRLK</sequence>
<dbReference type="EC" id="5.3.1.9" evidence="9"/>
<comment type="pathway">
    <text evidence="1 9 10">Carbohydrate degradation; glycolysis; D-glyceraldehyde 3-phosphate and glycerone phosphate from D-glucose: step 2/4.</text>
</comment>